<evidence type="ECO:0008006" key="4">
    <source>
        <dbReference type="Google" id="ProtNLM"/>
    </source>
</evidence>
<sequence length="90" mass="10136">MDQTDQDFSTQNITPQLIGQIVDALKNKAFGSVEIYIQNYKVTQITERTITKVASLVESRRASPQNSRKTLTVKHNGQDQELAQEVTGDR</sequence>
<organism evidence="2 3">
    <name type="scientific">Candidatus Curtissbacteria bacterium RIFCSPLOWO2_01_FULL_41_18</name>
    <dbReference type="NCBI Taxonomy" id="1797727"/>
    <lineage>
        <taxon>Bacteria</taxon>
        <taxon>Candidatus Curtissiibacteriota</taxon>
    </lineage>
</organism>
<dbReference type="Pfam" id="PF10055">
    <property type="entry name" value="DUF2292"/>
    <property type="match status" value="1"/>
</dbReference>
<protein>
    <recommendedName>
        <fullName evidence="4">DUF2292 domain-containing protein</fullName>
    </recommendedName>
</protein>
<dbReference type="InterPro" id="IPR018743">
    <property type="entry name" value="DUF2292"/>
</dbReference>
<dbReference type="Proteomes" id="UP000176780">
    <property type="component" value="Unassembled WGS sequence"/>
</dbReference>
<gene>
    <name evidence="2" type="ORF">A3B51_01005</name>
</gene>
<accession>A0A1F5HN85</accession>
<dbReference type="EMBL" id="MFBQ01000001">
    <property type="protein sequence ID" value="OGE05581.1"/>
    <property type="molecule type" value="Genomic_DNA"/>
</dbReference>
<evidence type="ECO:0000313" key="2">
    <source>
        <dbReference type="EMBL" id="OGE05581.1"/>
    </source>
</evidence>
<dbReference type="STRING" id="1797727.A3B51_01005"/>
<dbReference type="AlphaFoldDB" id="A0A1F5HN85"/>
<proteinExistence type="predicted"/>
<comment type="caution">
    <text evidence="2">The sequence shown here is derived from an EMBL/GenBank/DDBJ whole genome shotgun (WGS) entry which is preliminary data.</text>
</comment>
<evidence type="ECO:0000313" key="3">
    <source>
        <dbReference type="Proteomes" id="UP000176780"/>
    </source>
</evidence>
<evidence type="ECO:0000256" key="1">
    <source>
        <dbReference type="SAM" id="MobiDB-lite"/>
    </source>
</evidence>
<feature type="region of interest" description="Disordered" evidence="1">
    <location>
        <begin position="57"/>
        <end position="90"/>
    </location>
</feature>
<reference evidence="2 3" key="1">
    <citation type="journal article" date="2016" name="Nat. Commun.">
        <title>Thousands of microbial genomes shed light on interconnected biogeochemical processes in an aquifer system.</title>
        <authorList>
            <person name="Anantharaman K."/>
            <person name="Brown C.T."/>
            <person name="Hug L.A."/>
            <person name="Sharon I."/>
            <person name="Castelle C.J."/>
            <person name="Probst A.J."/>
            <person name="Thomas B.C."/>
            <person name="Singh A."/>
            <person name="Wilkins M.J."/>
            <person name="Karaoz U."/>
            <person name="Brodie E.L."/>
            <person name="Williams K.H."/>
            <person name="Hubbard S.S."/>
            <person name="Banfield J.F."/>
        </authorList>
    </citation>
    <scope>NUCLEOTIDE SEQUENCE [LARGE SCALE GENOMIC DNA]</scope>
</reference>
<name>A0A1F5HN85_9BACT</name>
<feature type="compositionally biased region" description="Polar residues" evidence="1">
    <location>
        <begin position="62"/>
        <end position="81"/>
    </location>
</feature>